<gene>
    <name evidence="5" type="ORF">ACHKAR_08080</name>
</gene>
<dbReference type="PANTHER" id="PTHR30469">
    <property type="entry name" value="MULTIDRUG RESISTANCE PROTEIN MDTA"/>
    <property type="match status" value="1"/>
</dbReference>
<feature type="coiled-coil region" evidence="2">
    <location>
        <begin position="19"/>
        <end position="56"/>
    </location>
</feature>
<dbReference type="InterPro" id="IPR058625">
    <property type="entry name" value="MdtA-like_BSH"/>
</dbReference>
<dbReference type="NCBIfam" id="TIGR01730">
    <property type="entry name" value="RND_mfp"/>
    <property type="match status" value="1"/>
</dbReference>
<dbReference type="Gene3D" id="2.40.50.100">
    <property type="match status" value="1"/>
</dbReference>
<organism evidence="5 6">
    <name type="scientific">Marinoscillum luteum</name>
    <dbReference type="NCBI Taxonomy" id="861051"/>
    <lineage>
        <taxon>Bacteria</taxon>
        <taxon>Pseudomonadati</taxon>
        <taxon>Bacteroidota</taxon>
        <taxon>Cytophagia</taxon>
        <taxon>Cytophagales</taxon>
        <taxon>Reichenbachiellaceae</taxon>
        <taxon>Marinoscillum</taxon>
    </lineage>
</organism>
<evidence type="ECO:0000256" key="2">
    <source>
        <dbReference type="SAM" id="Coils"/>
    </source>
</evidence>
<feature type="chain" id="PRO_5045184059" evidence="3">
    <location>
        <begin position="22"/>
        <end position="375"/>
    </location>
</feature>
<dbReference type="Gene3D" id="2.40.420.20">
    <property type="match status" value="1"/>
</dbReference>
<dbReference type="SUPFAM" id="SSF111369">
    <property type="entry name" value="HlyD-like secretion proteins"/>
    <property type="match status" value="1"/>
</dbReference>
<dbReference type="PROSITE" id="PS51257">
    <property type="entry name" value="PROKAR_LIPOPROTEIN"/>
    <property type="match status" value="1"/>
</dbReference>
<feature type="domain" description="Multidrug resistance protein MdtA-like barrel-sandwich hybrid" evidence="4">
    <location>
        <begin position="89"/>
        <end position="211"/>
    </location>
</feature>
<evidence type="ECO:0000256" key="1">
    <source>
        <dbReference type="ARBA" id="ARBA00009477"/>
    </source>
</evidence>
<keyword evidence="2" id="KW-0175">Coiled coil</keyword>
<dbReference type="InterPro" id="IPR006143">
    <property type="entry name" value="RND_pump_MFP"/>
</dbReference>
<evidence type="ECO:0000256" key="3">
    <source>
        <dbReference type="SAM" id="SignalP"/>
    </source>
</evidence>
<evidence type="ECO:0000259" key="4">
    <source>
        <dbReference type="Pfam" id="PF25917"/>
    </source>
</evidence>
<dbReference type="Gene3D" id="2.40.30.170">
    <property type="match status" value="1"/>
</dbReference>
<comment type="similarity">
    <text evidence="1">Belongs to the membrane fusion protein (MFP) (TC 8.A.1) family.</text>
</comment>
<dbReference type="Gene3D" id="1.10.287.470">
    <property type="entry name" value="Helix hairpin bin"/>
    <property type="match status" value="1"/>
</dbReference>
<protein>
    <submittedName>
        <fullName evidence="5">Efflux RND transporter periplasmic adaptor subunit</fullName>
    </submittedName>
</protein>
<name>A0ABW7N8P8_9BACT</name>
<dbReference type="EMBL" id="JBIPKE010000015">
    <property type="protein sequence ID" value="MFH6983390.1"/>
    <property type="molecule type" value="Genomic_DNA"/>
</dbReference>
<feature type="signal peptide" evidence="3">
    <location>
        <begin position="1"/>
        <end position="21"/>
    </location>
</feature>
<keyword evidence="6" id="KW-1185">Reference proteome</keyword>
<accession>A0ABW7N8P8</accession>
<evidence type="ECO:0000313" key="6">
    <source>
        <dbReference type="Proteomes" id="UP001610063"/>
    </source>
</evidence>
<dbReference type="PANTHER" id="PTHR30469:SF15">
    <property type="entry name" value="HLYD FAMILY OF SECRETION PROTEINS"/>
    <property type="match status" value="1"/>
</dbReference>
<proteinExistence type="inferred from homology"/>
<reference evidence="5 6" key="1">
    <citation type="journal article" date="2013" name="Int. J. Syst. Evol. Microbiol.">
        <title>Marinoscillum luteum sp. nov., isolated from marine sediment.</title>
        <authorList>
            <person name="Cha I.T."/>
            <person name="Park S.J."/>
            <person name="Kim S.J."/>
            <person name="Kim J.G."/>
            <person name="Jung M.Y."/>
            <person name="Shin K.S."/>
            <person name="Kwon K.K."/>
            <person name="Yang S.H."/>
            <person name="Seo Y.S."/>
            <person name="Rhee S.K."/>
        </authorList>
    </citation>
    <scope>NUCLEOTIDE SEQUENCE [LARGE SCALE GENOMIC DNA]</scope>
    <source>
        <strain evidence="5 6">KCTC 23939</strain>
    </source>
</reference>
<dbReference type="Proteomes" id="UP001610063">
    <property type="component" value="Unassembled WGS sequence"/>
</dbReference>
<evidence type="ECO:0000313" key="5">
    <source>
        <dbReference type="EMBL" id="MFH6983390.1"/>
    </source>
</evidence>
<feature type="coiled-coil region" evidence="2">
    <location>
        <begin position="161"/>
        <end position="188"/>
    </location>
</feature>
<keyword evidence="3" id="KW-0732">Signal</keyword>
<dbReference type="RefSeq" id="WP_395416965.1">
    <property type="nucleotide sequence ID" value="NZ_JBIPKE010000015.1"/>
</dbReference>
<comment type="caution">
    <text evidence="5">The sequence shown here is derived from an EMBL/GenBank/DDBJ whole genome shotgun (WGS) entry which is preliminary data.</text>
</comment>
<sequence length="375" mass="41551">MMKYASILLLAVLLFACGSSDLDKKKAELSKLKEDVKEKVKEIEILEKEIAKLDTTATIRKTKYVKAESFQPRTFRHFIDVQGSVESDRTIKVSPKMSGIVVKNYVKVGQKVTKNQLLAQLDPSIILLAIDELKTGLETATIMYNKQKSLWDENIGTEVQLIQAKANKESLEKKLASLQEQLDMTKIKATISGTVDMVNLKEGEAVSAGFPVFQIANLEDLKIVANISEAHISKVAKGDSVTVFFSDINYELKTTIDVVSKVIDTNNRSFSIELKLPPTQSKVSPNMICSLSINDQIVENTIVLPVGMIQKSGDKEFVFVAHNDGNKWVAKQQTIKTGLKYNGLSQVVSGINEGHKVITVGYQDLTNDELITINN</sequence>
<dbReference type="Pfam" id="PF25917">
    <property type="entry name" value="BSH_RND"/>
    <property type="match status" value="1"/>
</dbReference>